<dbReference type="VEuPathDB" id="TriTrypDB:Lsey_0007_0610"/>
<gene>
    <name evidence="1" type="ORF">ABL78_0575</name>
</gene>
<organism evidence="1 2">
    <name type="scientific">Leptomonas seymouri</name>
    <dbReference type="NCBI Taxonomy" id="5684"/>
    <lineage>
        <taxon>Eukaryota</taxon>
        <taxon>Discoba</taxon>
        <taxon>Euglenozoa</taxon>
        <taxon>Kinetoplastea</taxon>
        <taxon>Metakinetoplastina</taxon>
        <taxon>Trypanosomatida</taxon>
        <taxon>Trypanosomatidae</taxon>
        <taxon>Leishmaniinae</taxon>
        <taxon>Leptomonas</taxon>
    </lineage>
</organism>
<keyword evidence="2" id="KW-1185">Reference proteome</keyword>
<reference evidence="1 2" key="1">
    <citation type="journal article" date="2015" name="PLoS Pathog.">
        <title>Leptomonas seymouri: Adaptations to the Dixenous Life Cycle Analyzed by Genome Sequencing, Transcriptome Profiling and Co-infection with Leishmania donovani.</title>
        <authorList>
            <person name="Kraeva N."/>
            <person name="Butenko A."/>
            <person name="Hlavacova J."/>
            <person name="Kostygov A."/>
            <person name="Myskova J."/>
            <person name="Grybchuk D."/>
            <person name="Lestinova T."/>
            <person name="Votypka J."/>
            <person name="Volf P."/>
            <person name="Opperdoes F."/>
            <person name="Flegontov P."/>
            <person name="Lukes J."/>
            <person name="Yurchenko V."/>
        </authorList>
    </citation>
    <scope>NUCLEOTIDE SEQUENCE [LARGE SCALE GENOMIC DNA]</scope>
    <source>
        <strain evidence="1 2">ATCC 30220</strain>
    </source>
</reference>
<sequence length="156" mass="17639">MQEALNYIERAVQGQYLELLPSRWAALLPRMAKRTQRLQRSTDITELSTLEKEVGEEFTLASQLLETEHELYREGISIFHDASGAEGDAVRRSWNLLAQDMLVELAAKEMMLAHWKDAVSTIPSDTLRVYSHALLVHARVSTARVQHLADLVATVV</sequence>
<protein>
    <submittedName>
        <fullName evidence="1">Uncharacterized protein</fullName>
    </submittedName>
</protein>
<evidence type="ECO:0000313" key="2">
    <source>
        <dbReference type="Proteomes" id="UP000038009"/>
    </source>
</evidence>
<name>A0A0N1PDH9_LEPSE</name>
<comment type="caution">
    <text evidence="1">The sequence shown here is derived from an EMBL/GenBank/DDBJ whole genome shotgun (WGS) entry which is preliminary data.</text>
</comment>
<dbReference type="OrthoDB" id="271240at2759"/>
<dbReference type="AlphaFoldDB" id="A0A0N1PDH9"/>
<dbReference type="OMA" id="LVRHTWR"/>
<dbReference type="Proteomes" id="UP000038009">
    <property type="component" value="Unassembled WGS sequence"/>
</dbReference>
<accession>A0A0N1PDH9</accession>
<proteinExistence type="predicted"/>
<evidence type="ECO:0000313" key="1">
    <source>
        <dbReference type="EMBL" id="KPI90348.1"/>
    </source>
</evidence>
<dbReference type="EMBL" id="LJSK01000007">
    <property type="protein sequence ID" value="KPI90348.1"/>
    <property type="molecule type" value="Genomic_DNA"/>
</dbReference>